<name>A0A192CA89_ECO25</name>
<sequence>MYMTNLYKFMGADIIDKLMMDETHIGIKFSHLHEYNDPYEFFLTIDFNRGSDELAFYNEMIGMVTKQPATCFTKSPVIPPMWAHYAGNSSGFVIEINEEKFKKYLDEIGFQDHSSIADVEYKDSPDTGIEDILARAFHICKPRYIYWLQSCIMTAAYLTKQTCWSYEQERRVIINEKALTKLNDNLMLLPVPINCITGVIVGHKSNDLLKQKIQSLAKKAKCRYFEMVIGKTTTTPFLLSQNLKSHQFINGNIIPASRQCKKCYEPLNMENKVCGWCGITNHDVKMAEYRNSFRMIANYGGLDKYISSMNKITEEYNKGK</sequence>
<dbReference type="InterPro" id="IPR021352">
    <property type="entry name" value="DUF2971"/>
</dbReference>
<evidence type="ECO:0000313" key="2">
    <source>
        <dbReference type="Proteomes" id="UP000183316"/>
    </source>
</evidence>
<organism evidence="1 2">
    <name type="scientific">Escherichia coli O25b:H4</name>
    <dbReference type="NCBI Taxonomy" id="941280"/>
    <lineage>
        <taxon>Bacteria</taxon>
        <taxon>Pseudomonadati</taxon>
        <taxon>Pseudomonadota</taxon>
        <taxon>Gammaproteobacteria</taxon>
        <taxon>Enterobacterales</taxon>
        <taxon>Enterobacteriaceae</taxon>
        <taxon>Escherichia</taxon>
    </lineage>
</organism>
<reference evidence="1 2" key="1">
    <citation type="submission" date="2016-03" db="EMBL/GenBank/DDBJ databases">
        <title>Genome Sequence and Comparative Pathogenic Determinants of Uropathogenic Escherichia coli O25b:H4, a Clinical Isolate from Saudi Arabia.</title>
        <authorList>
            <person name="Alyamani E.A.J."/>
            <person name="Khiyami M.A."/>
            <person name="Booq R.Y."/>
            <person name="Bahwerth F.S."/>
            <person name="Vaisvil B."/>
            <person name="Schmitt D.P."/>
            <person name="Kapatral V."/>
        </authorList>
    </citation>
    <scope>NUCLEOTIDE SEQUENCE [LARGE SCALE GENOMIC DNA]</scope>
    <source>
        <strain evidence="1 2">O25b:H4</strain>
    </source>
</reference>
<dbReference type="Proteomes" id="UP000183316">
    <property type="component" value="Chromosome"/>
</dbReference>
<gene>
    <name evidence="1" type="ORF">WLH_01228</name>
</gene>
<proteinExistence type="predicted"/>
<accession>A0A192CA89</accession>
<evidence type="ECO:0000313" key="1">
    <source>
        <dbReference type="EMBL" id="ANK02489.1"/>
    </source>
</evidence>
<dbReference type="EMBL" id="CP015085">
    <property type="protein sequence ID" value="ANK02489.1"/>
    <property type="molecule type" value="Genomic_DNA"/>
</dbReference>
<evidence type="ECO:0008006" key="3">
    <source>
        <dbReference type="Google" id="ProtNLM"/>
    </source>
</evidence>
<dbReference type="PATRIC" id="fig|941280.3.peg.1215"/>
<protein>
    <recommendedName>
        <fullName evidence="3">DUF2971 domain-containing protein</fullName>
    </recommendedName>
</protein>
<dbReference type="Pfam" id="PF11185">
    <property type="entry name" value="DUF2971"/>
    <property type="match status" value="1"/>
</dbReference>
<dbReference type="AlphaFoldDB" id="A0A192CA89"/>